<dbReference type="GO" id="GO:0001786">
    <property type="term" value="F:phosphatidylserine binding"/>
    <property type="evidence" value="ECO:0007669"/>
    <property type="project" value="TreeGrafter"/>
</dbReference>
<evidence type="ECO:0000256" key="11">
    <source>
        <dbReference type="RuleBase" id="RU003540"/>
    </source>
</evidence>
<dbReference type="PANTHER" id="PTHR10502:SF102">
    <property type="entry name" value="ANNEXIN B11"/>
    <property type="match status" value="1"/>
</dbReference>
<dbReference type="SMART" id="SM00335">
    <property type="entry name" value="ANX"/>
    <property type="match status" value="9"/>
</dbReference>
<dbReference type="InterPro" id="IPR037104">
    <property type="entry name" value="Annexin_sf"/>
</dbReference>
<dbReference type="Proteomes" id="UP000663864">
    <property type="component" value="Unassembled WGS sequence"/>
</dbReference>
<dbReference type="InterPro" id="IPR018502">
    <property type="entry name" value="Annexin_repeat"/>
</dbReference>
<evidence type="ECO:0000256" key="9">
    <source>
        <dbReference type="ARBA" id="ARBA00060393"/>
    </source>
</evidence>
<dbReference type="GO" id="GO:0005737">
    <property type="term" value="C:cytoplasm"/>
    <property type="evidence" value="ECO:0007669"/>
    <property type="project" value="TreeGrafter"/>
</dbReference>
<comment type="function">
    <text evidence="8">Involved in reproduction of the worm. Involved in host-parasite interaction. Delivered into the host cell by means of parasite exosomes. Binds to acidic phospholipid membranes in a calcium-dependent manner in vitro. Causes aggregation of liposomes in the presence of calcium, but not in its absence. Likely to promote membrane fusion. May provide structural integrity within the tegument.</text>
</comment>
<name>A0A813PUH0_9BILA</name>
<evidence type="ECO:0000256" key="4">
    <source>
        <dbReference type="ARBA" id="ARBA00022737"/>
    </source>
</evidence>
<accession>A0A813PUH0</accession>
<evidence type="ECO:0000256" key="10">
    <source>
        <dbReference type="ARBA" id="ARBA00077076"/>
    </source>
</evidence>
<comment type="subcellular location">
    <subcellularLocation>
        <location evidence="1">Host cell</location>
    </subcellularLocation>
    <subcellularLocation>
        <location evidence="2">Secreted</location>
        <location evidence="2">Extracellular exosome</location>
    </subcellularLocation>
    <subcellularLocation>
        <location evidence="9">Tegument</location>
    </subcellularLocation>
</comment>
<dbReference type="Pfam" id="PF00191">
    <property type="entry name" value="Annexin"/>
    <property type="match status" value="9"/>
</dbReference>
<feature type="region of interest" description="Disordered" evidence="12">
    <location>
        <begin position="324"/>
        <end position="390"/>
    </location>
</feature>
<reference evidence="13" key="1">
    <citation type="submission" date="2021-02" db="EMBL/GenBank/DDBJ databases">
        <authorList>
            <person name="Nowell W R."/>
        </authorList>
    </citation>
    <scope>NUCLEOTIDE SEQUENCE</scope>
</reference>
<comment type="caution">
    <text evidence="13">The sequence shown here is derived from an EMBL/GenBank/DDBJ whole genome shotgun (WGS) entry which is preliminary data.</text>
</comment>
<dbReference type="GO" id="GO:0005544">
    <property type="term" value="F:calcium-dependent phospholipid binding"/>
    <property type="evidence" value="ECO:0007669"/>
    <property type="project" value="UniProtKB-KW"/>
</dbReference>
<evidence type="ECO:0000256" key="8">
    <source>
        <dbReference type="ARBA" id="ARBA00059330"/>
    </source>
</evidence>
<dbReference type="GO" id="GO:0043657">
    <property type="term" value="C:host cell"/>
    <property type="evidence" value="ECO:0007669"/>
    <property type="project" value="UniProtKB-SubCell"/>
</dbReference>
<dbReference type="PROSITE" id="PS00223">
    <property type="entry name" value="ANNEXIN_1"/>
    <property type="match status" value="5"/>
</dbReference>
<proteinExistence type="inferred from homology"/>
<comment type="similarity">
    <text evidence="3 11">Belongs to the annexin family.</text>
</comment>
<comment type="domain">
    <text evidence="11">A pair of annexin repeats may form one binding site for calcium and phospholipid.</text>
</comment>
<dbReference type="SUPFAM" id="SSF47874">
    <property type="entry name" value="Annexin"/>
    <property type="match status" value="3"/>
</dbReference>
<protein>
    <recommendedName>
        <fullName evidence="10 11">Annexin</fullName>
    </recommendedName>
</protein>
<dbReference type="PANTHER" id="PTHR10502">
    <property type="entry name" value="ANNEXIN"/>
    <property type="match status" value="1"/>
</dbReference>
<keyword evidence="4 11" id="KW-0677">Repeat</keyword>
<dbReference type="FunFam" id="1.10.220.10:FF:000002">
    <property type="entry name" value="Annexin"/>
    <property type="match status" value="2"/>
</dbReference>
<keyword evidence="7 11" id="KW-0111">Calcium/phospholipid-binding</keyword>
<dbReference type="InterPro" id="IPR001464">
    <property type="entry name" value="Annexin"/>
</dbReference>
<dbReference type="Gene3D" id="1.10.220.10">
    <property type="entry name" value="Annexin"/>
    <property type="match status" value="9"/>
</dbReference>
<sequence length="1105" mass="125203">MLKAGLLPSPVINALSSNLPASKNKIDTQTFVELRSEIPNTRIYFSVDGTKPDPFQVFKTGTVSTYLYRGAFRLGPGRRVVKAITVTTDGLRESHVTTKYFDVNDMYSENKHQEYPDEYLANDQSFNQMDKSPERSPPLNKKKKPRTHNDHRRSNSANPPKNDLGRNTWDDSFTVQGSIEGPISPVNYAGTQINIWGTPGGHWTDELLHIADPNRNPNYGYMTEQMLERLQPSKNLPIGPSQQPRITDVTHEEEDFWDRKPKPFSPGNGNWKKTLEHIFLNIYNYVKDEQELRELFGWKKFGRIETARLIDKGGNYQIVTTFKKPLGEQTPYEEPPPVREPPSQRRPPKRIRTPPDTEKRPVRPIQTITPPPSPPPGRQEESMQEEEQRTPRIYTEETVQQGTLVPFPDFNVERDCENLRKAMKGLGTNEDMLVRILGNRSNDQRLQIRDKYKTMFGRDLIDDIKGDTSGNFCKVLKNLLYSPVEYDCHELRRAIKGAGTDEAALIEILASRSNKRLQAINELYQKLFNRTLEKDVVGDTSGHLKKLLVTLLQGQRPESNQVNEDEAENDAKTLYEAGEKKWGTDESKFVEILANRSDAQLKAVFEAYGQFSKKDIEAAIKSETSGNLCNGLLAVGNDAQLKAVFEAYGQFSKKDIEAAIKSETSGNLCNGLLAVVRVIRNRPGYFAHQLKKALKGMGTDEDQLNRVVISRCEVDMIQIKEEYENIMKRSLEKHVQSDTSGSYRKIVLELLKDPSQRTQKAGDAKYEDVELPGYEQPAIYNEEIIQQGTMTAAPNFDANRDADALRKAMKGFGTDEKAIIDILGNRNTAQRLQIKAAFKNKLGRDLIADLKSETSGNFSKLLERLMMDPVELDCFELKQAVKGLGTDEETLIEILASRSNERLKAINETYQKMYSKPLEKDVKSDTSGNFRRLLVSLMQGRRPETTEVNVEQAKQDAQSLLDAGAAKFGTDESRFNVLFCDRSDPQLRAIFNEYAKLTGKSIEESVKSETSGDLQRGLLAIIRCVRSRPHFFAEQLRKSMKGAGTKESTLNRVVITRSEVDLVQIKAAFSRLFNRELERDVSSETSGDYKKLLLELLKDPSQRSG</sequence>
<evidence type="ECO:0000256" key="5">
    <source>
        <dbReference type="ARBA" id="ARBA00022837"/>
    </source>
</evidence>
<dbReference type="InterPro" id="IPR026876">
    <property type="entry name" value="Fn3_assoc_repeat"/>
</dbReference>
<evidence type="ECO:0000256" key="1">
    <source>
        <dbReference type="ARBA" id="ARBA00004340"/>
    </source>
</evidence>
<dbReference type="AlphaFoldDB" id="A0A813PUH0"/>
<evidence type="ECO:0000313" key="14">
    <source>
        <dbReference type="Proteomes" id="UP000663864"/>
    </source>
</evidence>
<evidence type="ECO:0000256" key="2">
    <source>
        <dbReference type="ARBA" id="ARBA00004550"/>
    </source>
</evidence>
<evidence type="ECO:0000256" key="6">
    <source>
        <dbReference type="ARBA" id="ARBA00023216"/>
    </source>
</evidence>
<dbReference type="GO" id="GO:0005634">
    <property type="term" value="C:nucleus"/>
    <property type="evidence" value="ECO:0007669"/>
    <property type="project" value="TreeGrafter"/>
</dbReference>
<keyword evidence="5 11" id="KW-0106">Calcium</keyword>
<dbReference type="InterPro" id="IPR018252">
    <property type="entry name" value="Annexin_repeat_CS"/>
</dbReference>
<dbReference type="FunFam" id="1.10.220.10:FF:000003">
    <property type="entry name" value="Annexin"/>
    <property type="match status" value="2"/>
</dbReference>
<dbReference type="FunFam" id="1.10.220.10:FF:000001">
    <property type="entry name" value="Annexin"/>
    <property type="match status" value="2"/>
</dbReference>
<organism evidence="13 14">
    <name type="scientific">Rotaria sordida</name>
    <dbReference type="NCBI Taxonomy" id="392033"/>
    <lineage>
        <taxon>Eukaryota</taxon>
        <taxon>Metazoa</taxon>
        <taxon>Spiralia</taxon>
        <taxon>Gnathifera</taxon>
        <taxon>Rotifera</taxon>
        <taxon>Eurotatoria</taxon>
        <taxon>Bdelloidea</taxon>
        <taxon>Philodinida</taxon>
        <taxon>Philodinidae</taxon>
        <taxon>Rotaria</taxon>
    </lineage>
</organism>
<dbReference type="GO" id="GO:0005886">
    <property type="term" value="C:plasma membrane"/>
    <property type="evidence" value="ECO:0007669"/>
    <property type="project" value="TreeGrafter"/>
</dbReference>
<dbReference type="Pfam" id="PF13287">
    <property type="entry name" value="Fn3_assoc"/>
    <property type="match status" value="1"/>
</dbReference>
<dbReference type="GO" id="GO:0012506">
    <property type="term" value="C:vesicle membrane"/>
    <property type="evidence" value="ECO:0007669"/>
    <property type="project" value="TreeGrafter"/>
</dbReference>
<feature type="compositionally biased region" description="Basic and acidic residues" evidence="12">
    <location>
        <begin position="378"/>
        <end position="390"/>
    </location>
</feature>
<evidence type="ECO:0000256" key="7">
    <source>
        <dbReference type="ARBA" id="ARBA00023302"/>
    </source>
</evidence>
<dbReference type="GO" id="GO:0005576">
    <property type="term" value="C:extracellular region"/>
    <property type="evidence" value="ECO:0007669"/>
    <property type="project" value="UniProtKB-SubCell"/>
</dbReference>
<evidence type="ECO:0000313" key="13">
    <source>
        <dbReference type="EMBL" id="CAF0755589.1"/>
    </source>
</evidence>
<gene>
    <name evidence="13" type="ORF">ZHD862_LOCUS55</name>
</gene>
<dbReference type="PRINTS" id="PR00196">
    <property type="entry name" value="ANNEXIN"/>
</dbReference>
<dbReference type="PROSITE" id="PS51897">
    <property type="entry name" value="ANNEXIN_2"/>
    <property type="match status" value="8"/>
</dbReference>
<feature type="region of interest" description="Disordered" evidence="12">
    <location>
        <begin position="127"/>
        <end position="176"/>
    </location>
</feature>
<keyword evidence="6 11" id="KW-0041">Annexin</keyword>
<dbReference type="GO" id="GO:0005509">
    <property type="term" value="F:calcium ion binding"/>
    <property type="evidence" value="ECO:0007669"/>
    <property type="project" value="InterPro"/>
</dbReference>
<evidence type="ECO:0000256" key="12">
    <source>
        <dbReference type="SAM" id="MobiDB-lite"/>
    </source>
</evidence>
<feature type="compositionally biased region" description="Basic residues" evidence="12">
    <location>
        <begin position="140"/>
        <end position="151"/>
    </location>
</feature>
<evidence type="ECO:0000256" key="3">
    <source>
        <dbReference type="ARBA" id="ARBA00007831"/>
    </source>
</evidence>
<dbReference type="EMBL" id="CAJNOT010000001">
    <property type="protein sequence ID" value="CAF0755589.1"/>
    <property type="molecule type" value="Genomic_DNA"/>
</dbReference>
<dbReference type="FunFam" id="1.10.220.10:FF:000004">
    <property type="entry name" value="Annexin"/>
    <property type="match status" value="2"/>
</dbReference>